<dbReference type="RefSeq" id="WP_258329955.1">
    <property type="nucleotide sequence ID" value="NZ_JAPTGG010000001.1"/>
</dbReference>
<dbReference type="Pfam" id="PF00700">
    <property type="entry name" value="Flagellin_C"/>
    <property type="match status" value="1"/>
</dbReference>
<dbReference type="InterPro" id="IPR001029">
    <property type="entry name" value="Flagellin_N"/>
</dbReference>
<feature type="domain" description="Flagellin N-terminal" evidence="5">
    <location>
        <begin position="5"/>
        <end position="141"/>
    </location>
</feature>
<dbReference type="GO" id="GO:0005576">
    <property type="term" value="C:extracellular region"/>
    <property type="evidence" value="ECO:0007669"/>
    <property type="project" value="UniProtKB-SubCell"/>
</dbReference>
<sequence>MAQVVATNVASLNAQRNLTKSGNSLATSLQRLSSGLRINSAKDDAAGLQISNQLTSQIRGMTVAARNSNDGISLAQVAEGAMDEVTNIFQRMRELAVQAANGTNSTNERTALNAEYAALASEVDRIASTTRFGNTNLLTGSLDTTLQVGDKAGETIALSIAAIANVGGSLGTSAAAATAMTSLTAAIQAIDAQRGKLGAIQNRLESTIANTNSIIENASAARSRIRDADFAVETANLTRAQILQQAGTSVLSQANAIPQGVLSLLQ</sequence>
<dbReference type="Proteomes" id="UP001069090">
    <property type="component" value="Unassembled WGS sequence"/>
</dbReference>
<dbReference type="Pfam" id="PF00669">
    <property type="entry name" value="Flagellin_N"/>
    <property type="match status" value="1"/>
</dbReference>
<dbReference type="InterPro" id="IPR046358">
    <property type="entry name" value="Flagellin_C"/>
</dbReference>
<proteinExistence type="inferred from homology"/>
<dbReference type="SUPFAM" id="SSF64518">
    <property type="entry name" value="Phase 1 flagellin"/>
    <property type="match status" value="1"/>
</dbReference>
<keyword evidence="3 4" id="KW-0975">Bacterial flagellum</keyword>
<keyword evidence="8" id="KW-1185">Reference proteome</keyword>
<dbReference type="PANTHER" id="PTHR42792">
    <property type="entry name" value="FLAGELLIN"/>
    <property type="match status" value="1"/>
</dbReference>
<dbReference type="Gene3D" id="6.10.10.10">
    <property type="entry name" value="Flagellar export chaperone, C-terminal domain"/>
    <property type="match status" value="1"/>
</dbReference>
<evidence type="ECO:0000313" key="7">
    <source>
        <dbReference type="EMBL" id="MCZ0863812.1"/>
    </source>
</evidence>
<name>A0A9J6RH77_9GAMM</name>
<comment type="subcellular location">
    <subcellularLocation>
        <location evidence="4">Secreted</location>
    </subcellularLocation>
    <subcellularLocation>
        <location evidence="4">Bacterial flagellum</location>
    </subcellularLocation>
</comment>
<keyword evidence="2 4" id="KW-0964">Secreted</keyword>
<dbReference type="PANTHER" id="PTHR42792:SF2">
    <property type="entry name" value="FLAGELLIN"/>
    <property type="match status" value="1"/>
</dbReference>
<accession>A0A9J6RH77</accession>
<feature type="domain" description="Flagellin C-terminal" evidence="6">
    <location>
        <begin position="182"/>
        <end position="265"/>
    </location>
</feature>
<dbReference type="Gene3D" id="1.20.1330.10">
    <property type="entry name" value="f41 fragment of flagellin, N-terminal domain"/>
    <property type="match status" value="1"/>
</dbReference>
<dbReference type="InterPro" id="IPR001492">
    <property type="entry name" value="Flagellin"/>
</dbReference>
<evidence type="ECO:0000256" key="1">
    <source>
        <dbReference type="ARBA" id="ARBA00005709"/>
    </source>
</evidence>
<keyword evidence="7" id="KW-0969">Cilium</keyword>
<reference evidence="7 8" key="1">
    <citation type="submission" date="2022-12" db="EMBL/GenBank/DDBJ databases">
        <title>Dasania phycosphaerae sp. nov., isolated from particulate material of the south coast of Korea.</title>
        <authorList>
            <person name="Jiang Y."/>
        </authorList>
    </citation>
    <scope>NUCLEOTIDE SEQUENCE [LARGE SCALE GENOMIC DNA]</scope>
    <source>
        <strain evidence="7 8">GY-19</strain>
    </source>
</reference>
<evidence type="ECO:0000313" key="8">
    <source>
        <dbReference type="Proteomes" id="UP001069090"/>
    </source>
</evidence>
<keyword evidence="7" id="KW-0282">Flagellum</keyword>
<gene>
    <name evidence="7" type="ORF">O0V09_01285</name>
</gene>
<evidence type="ECO:0000259" key="5">
    <source>
        <dbReference type="Pfam" id="PF00669"/>
    </source>
</evidence>
<evidence type="ECO:0000256" key="3">
    <source>
        <dbReference type="ARBA" id="ARBA00023143"/>
    </source>
</evidence>
<dbReference type="EMBL" id="JAPTGG010000001">
    <property type="protein sequence ID" value="MCZ0863812.1"/>
    <property type="molecule type" value="Genomic_DNA"/>
</dbReference>
<protein>
    <recommendedName>
        <fullName evidence="4">Flagellin</fullName>
    </recommendedName>
</protein>
<keyword evidence="7" id="KW-0966">Cell projection</keyword>
<comment type="function">
    <text evidence="4">Flagellin is the subunit protein which polymerizes to form the filaments of bacterial flagella.</text>
</comment>
<dbReference type="AlphaFoldDB" id="A0A9J6RH77"/>
<dbReference type="GO" id="GO:0005198">
    <property type="term" value="F:structural molecule activity"/>
    <property type="evidence" value="ECO:0007669"/>
    <property type="project" value="UniProtKB-UniRule"/>
</dbReference>
<comment type="similarity">
    <text evidence="1 4">Belongs to the bacterial flagellin family.</text>
</comment>
<evidence type="ECO:0000259" key="6">
    <source>
        <dbReference type="Pfam" id="PF00700"/>
    </source>
</evidence>
<comment type="caution">
    <text evidence="7">The sequence shown here is derived from an EMBL/GenBank/DDBJ whole genome shotgun (WGS) entry which is preliminary data.</text>
</comment>
<organism evidence="7 8">
    <name type="scientific">Dasania phycosphaerae</name>
    <dbReference type="NCBI Taxonomy" id="2950436"/>
    <lineage>
        <taxon>Bacteria</taxon>
        <taxon>Pseudomonadati</taxon>
        <taxon>Pseudomonadota</taxon>
        <taxon>Gammaproteobacteria</taxon>
        <taxon>Cellvibrionales</taxon>
        <taxon>Spongiibacteraceae</taxon>
        <taxon>Dasania</taxon>
    </lineage>
</organism>
<evidence type="ECO:0000256" key="4">
    <source>
        <dbReference type="RuleBase" id="RU362073"/>
    </source>
</evidence>
<dbReference type="InterPro" id="IPR042187">
    <property type="entry name" value="Flagellin_C_sub2"/>
</dbReference>
<dbReference type="PRINTS" id="PR00207">
    <property type="entry name" value="FLAGELLIN"/>
</dbReference>
<dbReference type="GO" id="GO:0009288">
    <property type="term" value="C:bacterial-type flagellum"/>
    <property type="evidence" value="ECO:0007669"/>
    <property type="project" value="UniProtKB-SubCell"/>
</dbReference>
<evidence type="ECO:0000256" key="2">
    <source>
        <dbReference type="ARBA" id="ARBA00022525"/>
    </source>
</evidence>